<proteinExistence type="predicted"/>
<feature type="transmembrane region" description="Helical" evidence="1">
    <location>
        <begin position="12"/>
        <end position="41"/>
    </location>
</feature>
<reference evidence="2 3" key="1">
    <citation type="submission" date="2017-02" db="EMBL/GenBank/DDBJ databases">
        <title>Draft genome sequence of a Kluyvera intermedia isolate from a patient with a pancreatic abscess.</title>
        <authorList>
            <person name="Thele R."/>
        </authorList>
    </citation>
    <scope>NUCLEOTIDE SEQUENCE [LARGE SCALE GENOMIC DNA]</scope>
    <source>
        <strain evidence="2 3">FOSA7093</strain>
    </source>
</reference>
<evidence type="ECO:0000256" key="1">
    <source>
        <dbReference type="SAM" id="Phobius"/>
    </source>
</evidence>
<organism evidence="2 3">
    <name type="scientific">Kluyvera intermedia</name>
    <name type="common">Enterobacter intermedius</name>
    <dbReference type="NCBI Taxonomy" id="61648"/>
    <lineage>
        <taxon>Bacteria</taxon>
        <taxon>Pseudomonadati</taxon>
        <taxon>Pseudomonadota</taxon>
        <taxon>Gammaproteobacteria</taxon>
        <taxon>Enterobacterales</taxon>
        <taxon>Enterobacteriaceae</taxon>
        <taxon>Kluyvera</taxon>
    </lineage>
</organism>
<dbReference type="Proteomes" id="UP000192521">
    <property type="component" value="Unassembled WGS sequence"/>
</dbReference>
<sequence>MAAQAPDPGYVLGGLGAVMTLATSASSSGFVLALVGVALVLMLSELRRFRQTPVVSPDGGASA</sequence>
<dbReference type="EMBL" id="MWPR01000064">
    <property type="protein sequence ID" value="ORJ47680.1"/>
    <property type="molecule type" value="Genomic_DNA"/>
</dbReference>
<protein>
    <recommendedName>
        <fullName evidence="4">Enterobactin exporter EntS</fullName>
    </recommendedName>
</protein>
<gene>
    <name evidence="2" type="ORF">B2M27_24725</name>
</gene>
<keyword evidence="3" id="KW-1185">Reference proteome</keyword>
<comment type="caution">
    <text evidence="2">The sequence shown here is derived from an EMBL/GenBank/DDBJ whole genome shotgun (WGS) entry which is preliminary data.</text>
</comment>
<accession>A0ABX3U832</accession>
<evidence type="ECO:0000313" key="2">
    <source>
        <dbReference type="EMBL" id="ORJ47680.1"/>
    </source>
</evidence>
<keyword evidence="1" id="KW-0812">Transmembrane</keyword>
<evidence type="ECO:0000313" key="3">
    <source>
        <dbReference type="Proteomes" id="UP000192521"/>
    </source>
</evidence>
<evidence type="ECO:0008006" key="4">
    <source>
        <dbReference type="Google" id="ProtNLM"/>
    </source>
</evidence>
<dbReference type="RefSeq" id="WP_085007615.1">
    <property type="nucleotide sequence ID" value="NZ_MWPR01000064.1"/>
</dbReference>
<keyword evidence="1" id="KW-1133">Transmembrane helix</keyword>
<name>A0ABX3U832_KLUIN</name>
<keyword evidence="1" id="KW-0472">Membrane</keyword>